<protein>
    <submittedName>
        <fullName evidence="11">TonB-dependent receptor</fullName>
    </submittedName>
</protein>
<keyword evidence="8 11" id="KW-0675">Receptor</keyword>
<accession>A0A432GLS2</accession>
<dbReference type="EMBL" id="QNZJ01000293">
    <property type="protein sequence ID" value="RTZ83940.1"/>
    <property type="molecule type" value="Genomic_DNA"/>
</dbReference>
<evidence type="ECO:0000259" key="10">
    <source>
        <dbReference type="Pfam" id="PF00593"/>
    </source>
</evidence>
<evidence type="ECO:0000313" key="11">
    <source>
        <dbReference type="EMBL" id="RTZ83940.1"/>
    </source>
</evidence>
<keyword evidence="4" id="KW-0812">Transmembrane</keyword>
<dbReference type="Pfam" id="PF00593">
    <property type="entry name" value="TonB_dep_Rec_b-barrel"/>
    <property type="match status" value="1"/>
</dbReference>
<dbReference type="GO" id="GO:0015344">
    <property type="term" value="F:siderophore uptake transmembrane transporter activity"/>
    <property type="evidence" value="ECO:0007669"/>
    <property type="project" value="TreeGrafter"/>
</dbReference>
<dbReference type="InterPro" id="IPR000531">
    <property type="entry name" value="Beta-barrel_TonB"/>
</dbReference>
<dbReference type="AlphaFoldDB" id="A0A432GLS2"/>
<proteinExistence type="predicted"/>
<feature type="non-terminal residue" evidence="11">
    <location>
        <position position="242"/>
    </location>
</feature>
<keyword evidence="2" id="KW-0813">Transport</keyword>
<keyword evidence="5" id="KW-0732">Signal</keyword>
<comment type="caution">
    <text evidence="11">The sequence shown here is derived from an EMBL/GenBank/DDBJ whole genome shotgun (WGS) entry which is preliminary data.</text>
</comment>
<dbReference type="GO" id="GO:0009279">
    <property type="term" value="C:cell outer membrane"/>
    <property type="evidence" value="ECO:0007669"/>
    <property type="project" value="UniProtKB-SubCell"/>
</dbReference>
<reference evidence="11 12" key="1">
    <citation type="submission" date="2018-06" db="EMBL/GenBank/DDBJ databases">
        <title>Combined omics and stable isotope probing to characterize newly discovered Mariana Back-Arc vent microbial communities.</title>
        <authorList>
            <person name="Trembath-Reichert E."/>
            <person name="Huber J.A."/>
        </authorList>
    </citation>
    <scope>NUCLEOTIDE SEQUENCE [LARGE SCALE GENOMIC DNA]</scope>
    <source>
        <strain evidence="11">MAG 54</strain>
    </source>
</reference>
<keyword evidence="7" id="KW-0472">Membrane</keyword>
<evidence type="ECO:0000256" key="9">
    <source>
        <dbReference type="ARBA" id="ARBA00023237"/>
    </source>
</evidence>
<name>A0A432GLS2_9DELT</name>
<keyword evidence="3" id="KW-1134">Transmembrane beta strand</keyword>
<evidence type="ECO:0000256" key="4">
    <source>
        <dbReference type="ARBA" id="ARBA00022692"/>
    </source>
</evidence>
<feature type="domain" description="TonB-dependent receptor-like beta-barrel" evidence="10">
    <location>
        <begin position="75"/>
        <end position="241"/>
    </location>
</feature>
<evidence type="ECO:0000256" key="2">
    <source>
        <dbReference type="ARBA" id="ARBA00022448"/>
    </source>
</evidence>
<evidence type="ECO:0000256" key="7">
    <source>
        <dbReference type="ARBA" id="ARBA00023136"/>
    </source>
</evidence>
<dbReference type="Proteomes" id="UP000287719">
    <property type="component" value="Unassembled WGS sequence"/>
</dbReference>
<keyword evidence="9" id="KW-0998">Cell outer membrane</keyword>
<evidence type="ECO:0000256" key="3">
    <source>
        <dbReference type="ARBA" id="ARBA00022452"/>
    </source>
</evidence>
<keyword evidence="6" id="KW-0798">TonB box</keyword>
<dbReference type="PANTHER" id="PTHR30069">
    <property type="entry name" value="TONB-DEPENDENT OUTER MEMBRANE RECEPTOR"/>
    <property type="match status" value="1"/>
</dbReference>
<evidence type="ECO:0000313" key="12">
    <source>
        <dbReference type="Proteomes" id="UP000287719"/>
    </source>
</evidence>
<gene>
    <name evidence="11" type="ORF">DSY95_06795</name>
</gene>
<comment type="subcellular location">
    <subcellularLocation>
        <location evidence="1">Cell outer membrane</location>
        <topology evidence="1">Multi-pass membrane protein</topology>
    </subcellularLocation>
</comment>
<evidence type="ECO:0000256" key="8">
    <source>
        <dbReference type="ARBA" id="ARBA00023170"/>
    </source>
</evidence>
<evidence type="ECO:0000256" key="5">
    <source>
        <dbReference type="ARBA" id="ARBA00022729"/>
    </source>
</evidence>
<dbReference type="SUPFAM" id="SSF56935">
    <property type="entry name" value="Porins"/>
    <property type="match status" value="1"/>
</dbReference>
<dbReference type="GO" id="GO:0044718">
    <property type="term" value="P:siderophore transmembrane transport"/>
    <property type="evidence" value="ECO:0007669"/>
    <property type="project" value="TreeGrafter"/>
</dbReference>
<dbReference type="Gene3D" id="2.40.170.20">
    <property type="entry name" value="TonB-dependent receptor, beta-barrel domain"/>
    <property type="match status" value="1"/>
</dbReference>
<dbReference type="PANTHER" id="PTHR30069:SF29">
    <property type="entry name" value="HEMOGLOBIN AND HEMOGLOBIN-HAPTOGLOBIN-BINDING PROTEIN 1-RELATED"/>
    <property type="match status" value="1"/>
</dbReference>
<organism evidence="11 12">
    <name type="scientific">SAR324 cluster bacterium</name>
    <dbReference type="NCBI Taxonomy" id="2024889"/>
    <lineage>
        <taxon>Bacteria</taxon>
        <taxon>Deltaproteobacteria</taxon>
        <taxon>SAR324 cluster</taxon>
    </lineage>
</organism>
<evidence type="ECO:0000256" key="6">
    <source>
        <dbReference type="ARBA" id="ARBA00023077"/>
    </source>
</evidence>
<evidence type="ECO:0000256" key="1">
    <source>
        <dbReference type="ARBA" id="ARBA00004571"/>
    </source>
</evidence>
<dbReference type="InterPro" id="IPR039426">
    <property type="entry name" value="TonB-dep_rcpt-like"/>
</dbReference>
<sequence length="242" mass="28082">MDLDYFDANTKVLKDPYSLYEIENAGDFYAEHPEKTKPESVSDDYKVYVAEEGSDKVIGYRKGDQWYQPNGTATSGSLVFNGGLVTPYYKERVDTLRNIQSKYYNPDISFEDYTPQVNFMPRIAFSFPISENAGFFAHYDVLVQRPSAGNVIMTPIQYYYFESTNNATYNNPNLKPEKTIDYEVGFQQKLTNNSALKIQAYYREQRDMIRIRPYIFVPSISRYNSYGNLDYGTVKGFSFTYD</sequence>
<dbReference type="InterPro" id="IPR036942">
    <property type="entry name" value="Beta-barrel_TonB_sf"/>
</dbReference>